<dbReference type="Proteomes" id="UP000193224">
    <property type="component" value="Unassembled WGS sequence"/>
</dbReference>
<dbReference type="OrthoDB" id="121776at2"/>
<dbReference type="RefSeq" id="WP_139836403.1">
    <property type="nucleotide sequence ID" value="NZ_FWXB01000010.1"/>
</dbReference>
<dbReference type="InterPro" id="IPR018756">
    <property type="entry name" value="DUF2314"/>
</dbReference>
<keyword evidence="1" id="KW-0732">Signal</keyword>
<reference evidence="3 4" key="1">
    <citation type="submission" date="2017-03" db="EMBL/GenBank/DDBJ databases">
        <authorList>
            <person name="Afonso C.L."/>
            <person name="Miller P.J."/>
            <person name="Scott M.A."/>
            <person name="Spackman E."/>
            <person name="Goraichik I."/>
            <person name="Dimitrov K.M."/>
            <person name="Suarez D.L."/>
            <person name="Swayne D.E."/>
        </authorList>
    </citation>
    <scope>NUCLEOTIDE SEQUENCE [LARGE SCALE GENOMIC DNA]</scope>
    <source>
        <strain evidence="3 4">CECT 7745</strain>
    </source>
</reference>
<evidence type="ECO:0000313" key="3">
    <source>
        <dbReference type="EMBL" id="SMC12849.1"/>
    </source>
</evidence>
<evidence type="ECO:0000256" key="1">
    <source>
        <dbReference type="SAM" id="SignalP"/>
    </source>
</evidence>
<keyword evidence="4" id="KW-1185">Reference proteome</keyword>
<feature type="chain" id="PRO_5013390126" description="DUF2314 domain-containing protein" evidence="1">
    <location>
        <begin position="25"/>
        <end position="171"/>
    </location>
</feature>
<accession>A0A1X7BUF3</accession>
<proteinExistence type="predicted"/>
<dbReference type="EMBL" id="FWXB01000010">
    <property type="protein sequence ID" value="SMC12849.1"/>
    <property type="molecule type" value="Genomic_DNA"/>
</dbReference>
<feature type="signal peptide" evidence="1">
    <location>
        <begin position="1"/>
        <end position="24"/>
    </location>
</feature>
<sequence length="171" mass="20071">MEAFWKMLFMALLMLPLSAQLTQADDPTVLFVDDDPELNVAIQEARRDLDTFLKYARKSKLPHAYNVRITLHSSKDDTVEYLWVFAPKRKFGIEEVYVANINEQPKLREHRVFSNMIEFHYNQITDWAVVKNGQNFGNYSGRIFTMRDPKYAKHFDVYYSKNPVPGSGDWP</sequence>
<protein>
    <recommendedName>
        <fullName evidence="2">DUF2314 domain-containing protein</fullName>
    </recommendedName>
</protein>
<evidence type="ECO:0000313" key="4">
    <source>
        <dbReference type="Proteomes" id="UP000193224"/>
    </source>
</evidence>
<dbReference type="Pfam" id="PF10077">
    <property type="entry name" value="DUF2314"/>
    <property type="match status" value="1"/>
</dbReference>
<dbReference type="AlphaFoldDB" id="A0A1X7BUF3"/>
<name>A0A1X7BUF3_9RHOB</name>
<organism evidence="3 4">
    <name type="scientific">Roseovarius aestuarii</name>
    <dbReference type="NCBI Taxonomy" id="475083"/>
    <lineage>
        <taxon>Bacteria</taxon>
        <taxon>Pseudomonadati</taxon>
        <taxon>Pseudomonadota</taxon>
        <taxon>Alphaproteobacteria</taxon>
        <taxon>Rhodobacterales</taxon>
        <taxon>Roseobacteraceae</taxon>
        <taxon>Roseovarius</taxon>
    </lineage>
</organism>
<feature type="domain" description="DUF2314" evidence="2">
    <location>
        <begin position="35"/>
        <end position="143"/>
    </location>
</feature>
<gene>
    <name evidence="3" type="ORF">ROA7745_02681</name>
</gene>
<evidence type="ECO:0000259" key="2">
    <source>
        <dbReference type="Pfam" id="PF10077"/>
    </source>
</evidence>